<reference evidence="2 3" key="1">
    <citation type="journal article" date="2018" name="BMC Genomics">
        <title>Comparative genome analyses reveal sequence features reflecting distinct modes of host-adaptation between dicot and monocot powdery mildew.</title>
        <authorList>
            <person name="Wu Y."/>
            <person name="Ma X."/>
            <person name="Pan Z."/>
            <person name="Kale S.D."/>
            <person name="Song Y."/>
            <person name="King H."/>
            <person name="Zhang Q."/>
            <person name="Presley C."/>
            <person name="Deng X."/>
            <person name="Wei C.I."/>
            <person name="Xiao S."/>
        </authorList>
    </citation>
    <scope>NUCLEOTIDE SEQUENCE [LARGE SCALE GENOMIC DNA]</scope>
    <source>
        <strain evidence="2">UCSC1</strain>
    </source>
</reference>
<evidence type="ECO:0000313" key="2">
    <source>
        <dbReference type="EMBL" id="RKF71168.1"/>
    </source>
</evidence>
<evidence type="ECO:0000313" key="3">
    <source>
        <dbReference type="Proteomes" id="UP000285405"/>
    </source>
</evidence>
<feature type="non-terminal residue" evidence="2">
    <location>
        <position position="156"/>
    </location>
</feature>
<dbReference type="EMBL" id="MCBR01010589">
    <property type="protein sequence ID" value="RKF71168.1"/>
    <property type="molecule type" value="Genomic_DNA"/>
</dbReference>
<gene>
    <name evidence="2" type="ORF">GcC1_105016</name>
</gene>
<evidence type="ECO:0000256" key="1">
    <source>
        <dbReference type="SAM" id="MobiDB-lite"/>
    </source>
</evidence>
<proteinExistence type="predicted"/>
<feature type="compositionally biased region" description="Polar residues" evidence="1">
    <location>
        <begin position="114"/>
        <end position="156"/>
    </location>
</feature>
<accession>A0A420I9F4</accession>
<name>A0A420I9F4_9PEZI</name>
<comment type="caution">
    <text evidence="2">The sequence shown here is derived from an EMBL/GenBank/DDBJ whole genome shotgun (WGS) entry which is preliminary data.</text>
</comment>
<sequence>MYKCLFLPRKYPMLFLITVYESVFLTRRTYTYTHNSFNSFFVNDKLLLCPSLGCLILHIGQQAAKKITLRSQKSNSDIIPKRVSVGNVKIVSSVQPQNQKSANPIKLDEAKFNKSGSQNTDDGSSSLSSARKTTENATESTKNVASDVTDSAKSSA</sequence>
<protein>
    <submittedName>
        <fullName evidence="2">Uncharacterized protein</fullName>
    </submittedName>
</protein>
<dbReference type="Proteomes" id="UP000285405">
    <property type="component" value="Unassembled WGS sequence"/>
</dbReference>
<feature type="region of interest" description="Disordered" evidence="1">
    <location>
        <begin position="94"/>
        <end position="156"/>
    </location>
</feature>
<dbReference type="Gene3D" id="6.10.280.100">
    <property type="match status" value="1"/>
</dbReference>
<dbReference type="AlphaFoldDB" id="A0A420I9F4"/>
<organism evidence="2 3">
    <name type="scientific">Golovinomyces cichoracearum</name>
    <dbReference type="NCBI Taxonomy" id="62708"/>
    <lineage>
        <taxon>Eukaryota</taxon>
        <taxon>Fungi</taxon>
        <taxon>Dikarya</taxon>
        <taxon>Ascomycota</taxon>
        <taxon>Pezizomycotina</taxon>
        <taxon>Leotiomycetes</taxon>
        <taxon>Erysiphales</taxon>
        <taxon>Erysiphaceae</taxon>
        <taxon>Golovinomyces</taxon>
    </lineage>
</organism>